<evidence type="ECO:0000256" key="6">
    <source>
        <dbReference type="ARBA" id="ARBA00023014"/>
    </source>
</evidence>
<organism evidence="8 9">
    <name type="scientific">Cellulomonas alba</name>
    <dbReference type="NCBI Taxonomy" id="3053467"/>
    <lineage>
        <taxon>Bacteria</taxon>
        <taxon>Bacillati</taxon>
        <taxon>Actinomycetota</taxon>
        <taxon>Actinomycetes</taxon>
        <taxon>Micrococcales</taxon>
        <taxon>Cellulomonadaceae</taxon>
        <taxon>Cellulomonas</taxon>
    </lineage>
</organism>
<comment type="caution">
    <text evidence="8">The sequence shown here is derived from an EMBL/GenBank/DDBJ whole genome shotgun (WGS) entry which is preliminary data.</text>
</comment>
<evidence type="ECO:0000313" key="8">
    <source>
        <dbReference type="EMBL" id="MDM7854459.1"/>
    </source>
</evidence>
<evidence type="ECO:0000256" key="2">
    <source>
        <dbReference type="ARBA" id="ARBA00022485"/>
    </source>
</evidence>
<accession>A0ABT7SG26</accession>
<dbReference type="SUPFAM" id="SSF102114">
    <property type="entry name" value="Radical SAM enzymes"/>
    <property type="match status" value="1"/>
</dbReference>
<evidence type="ECO:0000259" key="7">
    <source>
        <dbReference type="PROSITE" id="PS51918"/>
    </source>
</evidence>
<comment type="cofactor">
    <cofactor evidence="1">
        <name>[4Fe-4S] cluster</name>
        <dbReference type="ChEBI" id="CHEBI:49883"/>
    </cofactor>
</comment>
<dbReference type="InterPro" id="IPR034457">
    <property type="entry name" value="Organic_radical-activating"/>
</dbReference>
<reference evidence="8 9" key="1">
    <citation type="submission" date="2023-06" db="EMBL/GenBank/DDBJ databases">
        <title>Cellulomonas sp. MW4 Whole genome sequence.</title>
        <authorList>
            <person name="Park S."/>
        </authorList>
    </citation>
    <scope>NUCLEOTIDE SEQUENCE [LARGE SCALE GENOMIC DNA]</scope>
    <source>
        <strain evidence="8 9">MW4</strain>
    </source>
</reference>
<evidence type="ECO:0000256" key="4">
    <source>
        <dbReference type="ARBA" id="ARBA00022723"/>
    </source>
</evidence>
<dbReference type="PANTHER" id="PTHR30352">
    <property type="entry name" value="PYRUVATE FORMATE-LYASE-ACTIVATING ENZYME"/>
    <property type="match status" value="1"/>
</dbReference>
<keyword evidence="3" id="KW-0949">S-adenosyl-L-methionine</keyword>
<evidence type="ECO:0000256" key="1">
    <source>
        <dbReference type="ARBA" id="ARBA00001966"/>
    </source>
</evidence>
<dbReference type="PANTHER" id="PTHR30352:SF13">
    <property type="entry name" value="GLYCYL-RADICAL ENZYME ACTIVATING ENZYME YJJW-RELATED"/>
    <property type="match status" value="1"/>
</dbReference>
<proteinExistence type="predicted"/>
<dbReference type="SFLD" id="SFLDG01094">
    <property type="entry name" value="Uncharacterised_Radical_SAM_Su"/>
    <property type="match status" value="1"/>
</dbReference>
<dbReference type="Gene3D" id="3.20.20.70">
    <property type="entry name" value="Aldolase class I"/>
    <property type="match status" value="1"/>
</dbReference>
<dbReference type="RefSeq" id="WP_289454222.1">
    <property type="nucleotide sequence ID" value="NZ_JAUCGQ010000001.1"/>
</dbReference>
<name>A0ABT7SG26_9CELL</name>
<dbReference type="NCBIfam" id="TIGR02495">
    <property type="entry name" value="NrdG2"/>
    <property type="match status" value="1"/>
</dbReference>
<keyword evidence="4" id="KW-0479">Metal-binding</keyword>
<keyword evidence="2" id="KW-0004">4Fe-4S</keyword>
<sequence length="279" mass="29350">MSAPGCAAATVGAEDAVSADAADARSVLVGSHPPHRRRGPAPVDLGWADRSPDTLEIAGLTPMSTCDWPGRLVATVFLQGCPWRCTYCHNQAILDPRTPGVLPWSDVTALLARRHGLLDGVVFSGGEPTRQAALADACRAVRDAGFLVGLHTSGAYPNRLAAVLPYVDWVGFDVKAPARLYREITRVGGATTTADAAFTSLRLLLDTAAARPLDGPPLDVQVRTTVDPTVLTPADVADLTAVLAGIGVEDHVLQEARPDGTTTEYRHALAAVRAREAAR</sequence>
<evidence type="ECO:0000256" key="3">
    <source>
        <dbReference type="ARBA" id="ARBA00022691"/>
    </source>
</evidence>
<dbReference type="InterPro" id="IPR012840">
    <property type="entry name" value="NrdG2"/>
</dbReference>
<keyword evidence="6" id="KW-0411">Iron-sulfur</keyword>
<evidence type="ECO:0000256" key="5">
    <source>
        <dbReference type="ARBA" id="ARBA00023004"/>
    </source>
</evidence>
<gene>
    <name evidence="8" type="ORF">QRT04_05900</name>
</gene>
<dbReference type="Proteomes" id="UP001529338">
    <property type="component" value="Unassembled WGS sequence"/>
</dbReference>
<dbReference type="Pfam" id="PF04055">
    <property type="entry name" value="Radical_SAM"/>
    <property type="match status" value="1"/>
</dbReference>
<keyword evidence="9" id="KW-1185">Reference proteome</keyword>
<keyword evidence="5" id="KW-0408">Iron</keyword>
<dbReference type="PROSITE" id="PS51918">
    <property type="entry name" value="RADICAL_SAM"/>
    <property type="match status" value="1"/>
</dbReference>
<dbReference type="CDD" id="cd01335">
    <property type="entry name" value="Radical_SAM"/>
    <property type="match status" value="1"/>
</dbReference>
<evidence type="ECO:0000313" key="9">
    <source>
        <dbReference type="Proteomes" id="UP001529338"/>
    </source>
</evidence>
<dbReference type="InterPro" id="IPR007197">
    <property type="entry name" value="rSAM"/>
</dbReference>
<protein>
    <submittedName>
        <fullName evidence="8">Anaerobic ribonucleoside-triphosphate reductase activating protein</fullName>
    </submittedName>
</protein>
<feature type="domain" description="Radical SAM core" evidence="7">
    <location>
        <begin position="68"/>
        <end position="279"/>
    </location>
</feature>
<dbReference type="EMBL" id="JAUCGQ010000001">
    <property type="protein sequence ID" value="MDM7854459.1"/>
    <property type="molecule type" value="Genomic_DNA"/>
</dbReference>
<dbReference type="SFLD" id="SFLDS00029">
    <property type="entry name" value="Radical_SAM"/>
    <property type="match status" value="1"/>
</dbReference>
<dbReference type="InterPro" id="IPR013785">
    <property type="entry name" value="Aldolase_TIM"/>
</dbReference>
<dbReference type="InterPro" id="IPR058240">
    <property type="entry name" value="rSAM_sf"/>
</dbReference>